<dbReference type="Proteomes" id="UP001055811">
    <property type="component" value="Linkage Group LG04"/>
</dbReference>
<reference evidence="2" key="1">
    <citation type="journal article" date="2022" name="Mol. Ecol. Resour.">
        <title>The genomes of chicory, endive, great burdock and yacon provide insights into Asteraceae palaeo-polyploidization history and plant inulin production.</title>
        <authorList>
            <person name="Fan W."/>
            <person name="Wang S."/>
            <person name="Wang H."/>
            <person name="Wang A."/>
            <person name="Jiang F."/>
            <person name="Liu H."/>
            <person name="Zhao H."/>
            <person name="Xu D."/>
            <person name="Zhang Y."/>
        </authorList>
    </citation>
    <scope>NUCLEOTIDE SEQUENCE [LARGE SCALE GENOMIC DNA]</scope>
    <source>
        <strain evidence="2">cv. Punajuju</strain>
    </source>
</reference>
<name>A0ACB9DV20_CICIN</name>
<protein>
    <submittedName>
        <fullName evidence="1">Uncharacterized protein</fullName>
    </submittedName>
</protein>
<keyword evidence="2" id="KW-1185">Reference proteome</keyword>
<proteinExistence type="predicted"/>
<evidence type="ECO:0000313" key="2">
    <source>
        <dbReference type="Proteomes" id="UP001055811"/>
    </source>
</evidence>
<comment type="caution">
    <text evidence="1">The sequence shown here is derived from an EMBL/GenBank/DDBJ whole genome shotgun (WGS) entry which is preliminary data.</text>
</comment>
<evidence type="ECO:0000313" key="1">
    <source>
        <dbReference type="EMBL" id="KAI3750405.1"/>
    </source>
</evidence>
<dbReference type="EMBL" id="CM042012">
    <property type="protein sequence ID" value="KAI3750405.1"/>
    <property type="molecule type" value="Genomic_DNA"/>
</dbReference>
<accession>A0ACB9DV20</accession>
<reference evidence="1 2" key="2">
    <citation type="journal article" date="2022" name="Mol. Ecol. Resour.">
        <title>The genomes of chicory, endive, great burdock and yacon provide insights into Asteraceae paleo-polyploidization history and plant inulin production.</title>
        <authorList>
            <person name="Fan W."/>
            <person name="Wang S."/>
            <person name="Wang H."/>
            <person name="Wang A."/>
            <person name="Jiang F."/>
            <person name="Liu H."/>
            <person name="Zhao H."/>
            <person name="Xu D."/>
            <person name="Zhang Y."/>
        </authorList>
    </citation>
    <scope>NUCLEOTIDE SEQUENCE [LARGE SCALE GENOMIC DNA]</scope>
    <source>
        <strain evidence="2">cv. Punajuju</strain>
        <tissue evidence="1">Leaves</tissue>
    </source>
</reference>
<sequence>MEEECTTPKQQESRIPAVTECPPAPRKKSAGRRKKSEQPKIGYFHPPELDTFFAGEAARKIWGKVALFTGGDSGIGRAVCYCFAKEGATIAFTYVKGQEDKDASDTLKMIKDSKTRDSKDPIAIPTDRFWPAKFSFSFFLFTVTVFCLHFLAPSSTPFFYAPQISNKIDFKFVRIH</sequence>
<gene>
    <name evidence="1" type="ORF">L2E82_21040</name>
</gene>
<organism evidence="1 2">
    <name type="scientific">Cichorium intybus</name>
    <name type="common">Chicory</name>
    <dbReference type="NCBI Taxonomy" id="13427"/>
    <lineage>
        <taxon>Eukaryota</taxon>
        <taxon>Viridiplantae</taxon>
        <taxon>Streptophyta</taxon>
        <taxon>Embryophyta</taxon>
        <taxon>Tracheophyta</taxon>
        <taxon>Spermatophyta</taxon>
        <taxon>Magnoliopsida</taxon>
        <taxon>eudicotyledons</taxon>
        <taxon>Gunneridae</taxon>
        <taxon>Pentapetalae</taxon>
        <taxon>asterids</taxon>
        <taxon>campanulids</taxon>
        <taxon>Asterales</taxon>
        <taxon>Asteraceae</taxon>
        <taxon>Cichorioideae</taxon>
        <taxon>Cichorieae</taxon>
        <taxon>Cichoriinae</taxon>
        <taxon>Cichorium</taxon>
    </lineage>
</organism>